<comment type="caution">
    <text evidence="2">The sequence shown here is derived from an EMBL/GenBank/DDBJ whole genome shotgun (WGS) entry which is preliminary data.</text>
</comment>
<feature type="compositionally biased region" description="Low complexity" evidence="1">
    <location>
        <begin position="75"/>
        <end position="99"/>
    </location>
</feature>
<evidence type="ECO:0000313" key="2">
    <source>
        <dbReference type="EMBL" id="GFD05419.1"/>
    </source>
</evidence>
<evidence type="ECO:0000256" key="1">
    <source>
        <dbReference type="SAM" id="MobiDB-lite"/>
    </source>
</evidence>
<organism evidence="2">
    <name type="scientific">Tanacetum cinerariifolium</name>
    <name type="common">Dalmatian daisy</name>
    <name type="synonym">Chrysanthemum cinerariifolium</name>
    <dbReference type="NCBI Taxonomy" id="118510"/>
    <lineage>
        <taxon>Eukaryota</taxon>
        <taxon>Viridiplantae</taxon>
        <taxon>Streptophyta</taxon>
        <taxon>Embryophyta</taxon>
        <taxon>Tracheophyta</taxon>
        <taxon>Spermatophyta</taxon>
        <taxon>Magnoliopsida</taxon>
        <taxon>eudicotyledons</taxon>
        <taxon>Gunneridae</taxon>
        <taxon>Pentapetalae</taxon>
        <taxon>asterids</taxon>
        <taxon>campanulids</taxon>
        <taxon>Asterales</taxon>
        <taxon>Asteraceae</taxon>
        <taxon>Asteroideae</taxon>
        <taxon>Anthemideae</taxon>
        <taxon>Anthemidinae</taxon>
        <taxon>Tanacetum</taxon>
    </lineage>
</organism>
<reference evidence="2" key="1">
    <citation type="journal article" date="2019" name="Sci. Rep.">
        <title>Draft genome of Tanacetum cinerariifolium, the natural source of mosquito coil.</title>
        <authorList>
            <person name="Yamashiro T."/>
            <person name="Shiraishi A."/>
            <person name="Satake H."/>
            <person name="Nakayama K."/>
        </authorList>
    </citation>
    <scope>NUCLEOTIDE SEQUENCE</scope>
</reference>
<proteinExistence type="predicted"/>
<gene>
    <name evidence="2" type="ORF">Tci_877388</name>
</gene>
<sequence>RACRYRAAAASRGAAGSYRLAAAAAGAPQTHGRGCYRRGCSGLASWQRFGQTARGRAAARPPRAGHTAGGRRGAGRLPAGPRAGARPAAKWAGCATLPP</sequence>
<protein>
    <submittedName>
        <fullName evidence="2">Uncharacterized protein</fullName>
    </submittedName>
</protein>
<dbReference type="AlphaFoldDB" id="A0A699T7N9"/>
<accession>A0A699T7N9</accession>
<name>A0A699T7N9_TANCI</name>
<dbReference type="EMBL" id="BKCJ011218199">
    <property type="protein sequence ID" value="GFD05419.1"/>
    <property type="molecule type" value="Genomic_DNA"/>
</dbReference>
<feature type="compositionally biased region" description="Low complexity" evidence="1">
    <location>
        <begin position="53"/>
        <end position="66"/>
    </location>
</feature>
<feature type="region of interest" description="Disordered" evidence="1">
    <location>
        <begin position="51"/>
        <end position="99"/>
    </location>
</feature>
<feature type="non-terminal residue" evidence="2">
    <location>
        <position position="1"/>
    </location>
</feature>